<dbReference type="EMBL" id="CP147407">
    <property type="protein sequence ID" value="WXB97491.1"/>
    <property type="molecule type" value="Genomic_DNA"/>
</dbReference>
<protein>
    <submittedName>
        <fullName evidence="2">Uncharacterized protein</fullName>
    </submittedName>
</protein>
<name>A0ABZ2NII4_9BACI</name>
<feature type="compositionally biased region" description="Basic residues" evidence="1">
    <location>
        <begin position="47"/>
        <end position="56"/>
    </location>
</feature>
<dbReference type="RefSeq" id="WP_035407361.1">
    <property type="nucleotide sequence ID" value="NZ_CP147407.1"/>
</dbReference>
<dbReference type="Proteomes" id="UP001377337">
    <property type="component" value="Chromosome"/>
</dbReference>
<reference evidence="2 3" key="1">
    <citation type="submission" date="2024-02" db="EMBL/GenBank/DDBJ databases">
        <title>Seven novel Bacillus-like species.</title>
        <authorList>
            <person name="Liu G."/>
        </authorList>
    </citation>
    <scope>NUCLEOTIDE SEQUENCE [LARGE SCALE GENOMIC DNA]</scope>
    <source>
        <strain evidence="2 3">FJAT-52054</strain>
    </source>
</reference>
<gene>
    <name evidence="2" type="ORF">WCV65_03020</name>
</gene>
<proteinExistence type="predicted"/>
<keyword evidence="3" id="KW-1185">Reference proteome</keyword>
<accession>A0ABZ2NII4</accession>
<evidence type="ECO:0000313" key="3">
    <source>
        <dbReference type="Proteomes" id="UP001377337"/>
    </source>
</evidence>
<sequence>MAKSKASKRREHKIRSGGFDPSALRGSAPDYSMHERKTMTKQEKWKKQLSKHKKRSLPGNGDEGIAFLYGGVGRARRFC</sequence>
<feature type="compositionally biased region" description="Basic residues" evidence="1">
    <location>
        <begin position="1"/>
        <end position="15"/>
    </location>
</feature>
<evidence type="ECO:0000256" key="1">
    <source>
        <dbReference type="SAM" id="MobiDB-lite"/>
    </source>
</evidence>
<feature type="compositionally biased region" description="Basic and acidic residues" evidence="1">
    <location>
        <begin position="32"/>
        <end position="46"/>
    </location>
</feature>
<organism evidence="2 3">
    <name type="scientific">Metabacillus sediminis</name>
    <dbReference type="NCBI Taxonomy" id="3117746"/>
    <lineage>
        <taxon>Bacteria</taxon>
        <taxon>Bacillati</taxon>
        <taxon>Bacillota</taxon>
        <taxon>Bacilli</taxon>
        <taxon>Bacillales</taxon>
        <taxon>Bacillaceae</taxon>
        <taxon>Metabacillus</taxon>
    </lineage>
</organism>
<evidence type="ECO:0000313" key="2">
    <source>
        <dbReference type="EMBL" id="WXB97491.1"/>
    </source>
</evidence>
<feature type="region of interest" description="Disordered" evidence="1">
    <location>
        <begin position="1"/>
        <end position="61"/>
    </location>
</feature>